<sequence length="454" mass="47922">MFISYVPEDERHRTRLEVHLGLMMRQGLLRMWHRGRVGAGEVVDTTAAASLERAWLVLLLVSADYLASEECFTLEMSRALARHERGEAQVIPVLLHACDWASAPFGTLRVLPTGSKPVSSWRNRNEAWADVARGIRRLVEARGRSALEALVFGAPGTLAPPPLVQSRGDGPPPPPPGDNGQLPGFGPPPPPQGGYGQLPGFGPPPSPRPGFGLPPTPSEDHEQPPPPTNAPGRWARSAPLPSHAGAPSTRRRPLLVLPAAPADFVGREEEIADILQNLGPSGAAIVGPAGVGKTALALRLAEELEPHYPELRIHVDLGGAGPACLHPTLAMVRVLEAIFADFEPPGDAAALEALYRRTLSSTPALVLLDNARDPAQVAPLLAGCTQALFLVTSLQPVALPEVYTRQLGPLAPDDACALARALAPRLDEPSARALAARCGFLPLAIRVAASASAG</sequence>
<dbReference type="EMBL" id="JEMA01000689">
    <property type="protein sequence ID" value="KYF67014.1"/>
    <property type="molecule type" value="Genomic_DNA"/>
</dbReference>
<dbReference type="PANTHER" id="PTHR47691">
    <property type="entry name" value="REGULATOR-RELATED"/>
    <property type="match status" value="1"/>
</dbReference>
<dbReference type="Pfam" id="PF13191">
    <property type="entry name" value="AAA_16"/>
    <property type="match status" value="1"/>
</dbReference>
<dbReference type="SUPFAM" id="SSF52540">
    <property type="entry name" value="P-loop containing nucleoside triphosphate hydrolases"/>
    <property type="match status" value="1"/>
</dbReference>
<dbReference type="InterPro" id="IPR035897">
    <property type="entry name" value="Toll_tir_struct_dom_sf"/>
</dbReference>
<dbReference type="SMART" id="SM00255">
    <property type="entry name" value="TIR"/>
    <property type="match status" value="1"/>
</dbReference>
<dbReference type="PRINTS" id="PR00364">
    <property type="entry name" value="DISEASERSIST"/>
</dbReference>
<dbReference type="InterPro" id="IPR027417">
    <property type="entry name" value="P-loop_NTPase"/>
</dbReference>
<feature type="domain" description="TIR" evidence="2">
    <location>
        <begin position="2"/>
        <end position="285"/>
    </location>
</feature>
<evidence type="ECO:0000256" key="1">
    <source>
        <dbReference type="SAM" id="MobiDB-lite"/>
    </source>
</evidence>
<feature type="region of interest" description="Disordered" evidence="1">
    <location>
        <begin position="154"/>
        <end position="249"/>
    </location>
</feature>
<evidence type="ECO:0000313" key="3">
    <source>
        <dbReference type="EMBL" id="KYF67014.1"/>
    </source>
</evidence>
<gene>
    <name evidence="3" type="ORF">BE15_11895</name>
</gene>
<comment type="caution">
    <text evidence="3">The sequence shown here is derived from an EMBL/GenBank/DDBJ whole genome shotgun (WGS) entry which is preliminary data.</text>
</comment>
<dbReference type="InterPro" id="IPR000157">
    <property type="entry name" value="TIR_dom"/>
</dbReference>
<dbReference type="GO" id="GO:0007165">
    <property type="term" value="P:signal transduction"/>
    <property type="evidence" value="ECO:0007669"/>
    <property type="project" value="InterPro"/>
</dbReference>
<dbReference type="Proteomes" id="UP000075260">
    <property type="component" value="Unassembled WGS sequence"/>
</dbReference>
<dbReference type="Pfam" id="PF13676">
    <property type="entry name" value="TIR_2"/>
    <property type="match status" value="1"/>
</dbReference>
<feature type="compositionally biased region" description="Pro residues" evidence="1">
    <location>
        <begin position="201"/>
        <end position="217"/>
    </location>
</feature>
<proteinExistence type="predicted"/>
<protein>
    <recommendedName>
        <fullName evidence="2">TIR domain-containing protein</fullName>
    </recommendedName>
</protein>
<accession>A0A150QGA3</accession>
<dbReference type="Gene3D" id="3.40.50.10140">
    <property type="entry name" value="Toll/interleukin-1 receptor homology (TIR) domain"/>
    <property type="match status" value="1"/>
</dbReference>
<dbReference type="SUPFAM" id="SSF52200">
    <property type="entry name" value="Toll/Interleukin receptor TIR domain"/>
    <property type="match status" value="1"/>
</dbReference>
<name>A0A150QGA3_SORCE</name>
<dbReference type="PANTHER" id="PTHR47691:SF3">
    <property type="entry name" value="HTH-TYPE TRANSCRIPTIONAL REGULATOR RV0890C-RELATED"/>
    <property type="match status" value="1"/>
</dbReference>
<dbReference type="InterPro" id="IPR041664">
    <property type="entry name" value="AAA_16"/>
</dbReference>
<dbReference type="Gene3D" id="3.40.50.300">
    <property type="entry name" value="P-loop containing nucleotide triphosphate hydrolases"/>
    <property type="match status" value="1"/>
</dbReference>
<reference evidence="3 4" key="1">
    <citation type="submission" date="2014-02" db="EMBL/GenBank/DDBJ databases">
        <title>The small core and large imbalanced accessory genome model reveals a collaborative survival strategy of Sorangium cellulosum strains in nature.</title>
        <authorList>
            <person name="Han K."/>
            <person name="Peng R."/>
            <person name="Blom J."/>
            <person name="Li Y.-Z."/>
        </authorList>
    </citation>
    <scope>NUCLEOTIDE SEQUENCE [LARGE SCALE GENOMIC DNA]</scope>
    <source>
        <strain evidence="3 4">So0008-312</strain>
    </source>
</reference>
<dbReference type="AlphaFoldDB" id="A0A150QGA3"/>
<organism evidence="3 4">
    <name type="scientific">Sorangium cellulosum</name>
    <name type="common">Polyangium cellulosum</name>
    <dbReference type="NCBI Taxonomy" id="56"/>
    <lineage>
        <taxon>Bacteria</taxon>
        <taxon>Pseudomonadati</taxon>
        <taxon>Myxococcota</taxon>
        <taxon>Polyangia</taxon>
        <taxon>Polyangiales</taxon>
        <taxon>Polyangiaceae</taxon>
        <taxon>Sorangium</taxon>
    </lineage>
</organism>
<evidence type="ECO:0000313" key="4">
    <source>
        <dbReference type="Proteomes" id="UP000075260"/>
    </source>
</evidence>
<evidence type="ECO:0000259" key="2">
    <source>
        <dbReference type="SMART" id="SM00255"/>
    </source>
</evidence>